<organism evidence="7 8">
    <name type="scientific">Emergencia timonensis</name>
    <dbReference type="NCBI Taxonomy" id="1776384"/>
    <lineage>
        <taxon>Bacteria</taxon>
        <taxon>Bacillati</taxon>
        <taxon>Bacillota</taxon>
        <taxon>Clostridia</taxon>
        <taxon>Peptostreptococcales</taxon>
        <taxon>Anaerovoracaceae</taxon>
        <taxon>Emergencia</taxon>
    </lineage>
</organism>
<dbReference type="Proteomes" id="UP000284841">
    <property type="component" value="Unassembled WGS sequence"/>
</dbReference>
<dbReference type="EMBL" id="QRMS01000003">
    <property type="protein sequence ID" value="RHJ87547.1"/>
    <property type="molecule type" value="Genomic_DNA"/>
</dbReference>
<dbReference type="AlphaFoldDB" id="A0A415E1N8"/>
<dbReference type="RefSeq" id="WP_118335934.1">
    <property type="nucleotide sequence ID" value="NZ_AP025567.1"/>
</dbReference>
<protein>
    <recommendedName>
        <fullName evidence="6">DAPG hydrolase PhiG domain-containing protein</fullName>
    </recommendedName>
</protein>
<evidence type="ECO:0000256" key="3">
    <source>
        <dbReference type="ARBA" id="ARBA00022801"/>
    </source>
</evidence>
<reference evidence="7 8" key="1">
    <citation type="submission" date="2018-08" db="EMBL/GenBank/DDBJ databases">
        <title>A genome reference for cultivated species of the human gut microbiota.</title>
        <authorList>
            <person name="Zou Y."/>
            <person name="Xue W."/>
            <person name="Luo G."/>
        </authorList>
    </citation>
    <scope>NUCLEOTIDE SEQUENCE [LARGE SCALE GENOMIC DNA]</scope>
    <source>
        <strain evidence="7 8">AM07-24</strain>
    </source>
</reference>
<proteinExistence type="inferred from homology"/>
<feature type="domain" description="DAPG hydrolase PhiG" evidence="6">
    <location>
        <begin position="60"/>
        <end position="297"/>
    </location>
</feature>
<evidence type="ECO:0000256" key="5">
    <source>
        <dbReference type="ARBA" id="ARBA00023459"/>
    </source>
</evidence>
<keyword evidence="2" id="KW-0479">Metal-binding</keyword>
<dbReference type="GO" id="GO:0016787">
    <property type="term" value="F:hydrolase activity"/>
    <property type="evidence" value="ECO:0007669"/>
    <property type="project" value="UniProtKB-KW"/>
</dbReference>
<gene>
    <name evidence="7" type="ORF">DW099_12710</name>
</gene>
<keyword evidence="8" id="KW-1185">Reference proteome</keyword>
<keyword evidence="3" id="KW-0378">Hydrolase</keyword>
<evidence type="ECO:0000256" key="4">
    <source>
        <dbReference type="ARBA" id="ARBA00022833"/>
    </source>
</evidence>
<evidence type="ECO:0000256" key="2">
    <source>
        <dbReference type="ARBA" id="ARBA00022723"/>
    </source>
</evidence>
<evidence type="ECO:0000313" key="8">
    <source>
        <dbReference type="Proteomes" id="UP000284841"/>
    </source>
</evidence>
<name>A0A415E1N8_9FIRM</name>
<evidence type="ECO:0000313" key="7">
    <source>
        <dbReference type="EMBL" id="RHJ87547.1"/>
    </source>
</evidence>
<dbReference type="InterPro" id="IPR041526">
    <property type="entry name" value="DAPG_hydrolase"/>
</dbReference>
<dbReference type="Pfam" id="PF18089">
    <property type="entry name" value="DAPG_hydrolase"/>
    <property type="match status" value="1"/>
</dbReference>
<evidence type="ECO:0000259" key="6">
    <source>
        <dbReference type="Pfam" id="PF18089"/>
    </source>
</evidence>
<sequence length="308" mass="35821">MSRFPTITNEYLQSRERFELSEEEKKSPLAEIFNRPMPKIDQRRLDILNGGMANPQLALKIENRSDMFLPGDQSMEEGYCVMEDGSGFVANRQFFPNATPEMFDWWFSWHSLETIRLAMWFPTEHMECICKDPYPFTDASGISLKTRNWNKEHFPVEGFHGVHDKGDVCIRFFSPEEYGLDMLKVMVSPVKAHAMATCLWMSGLLDFIYGPEKAAKIKTEDPDHKVPFNTFLHTIRPVEGGCELRSRFWVGKTIKDGEVVTVDMPEEFDMEENVWLMYRHTVQEFLNLSTFLPEVYNMYHGKVDAPGK</sequence>
<keyword evidence="4" id="KW-0862">Zinc</keyword>
<dbReference type="STRING" id="1776384.GCA_900086585_01113"/>
<dbReference type="OrthoDB" id="2052122at2"/>
<dbReference type="GO" id="GO:0046872">
    <property type="term" value="F:metal ion binding"/>
    <property type="evidence" value="ECO:0007669"/>
    <property type="project" value="UniProtKB-KW"/>
</dbReference>
<comment type="similarity">
    <text evidence="5">Belongs to the DAPG/phloretin hydrolase family.</text>
</comment>
<comment type="caution">
    <text evidence="7">The sequence shown here is derived from an EMBL/GenBank/DDBJ whole genome shotgun (WGS) entry which is preliminary data.</text>
</comment>
<evidence type="ECO:0000256" key="1">
    <source>
        <dbReference type="ARBA" id="ARBA00001947"/>
    </source>
</evidence>
<accession>A0A415E1N8</accession>
<comment type="cofactor">
    <cofactor evidence="1">
        <name>Zn(2+)</name>
        <dbReference type="ChEBI" id="CHEBI:29105"/>
    </cofactor>
</comment>